<dbReference type="GO" id="GO:0004386">
    <property type="term" value="F:helicase activity"/>
    <property type="evidence" value="ECO:0007669"/>
    <property type="project" value="InterPro"/>
</dbReference>
<evidence type="ECO:0008006" key="6">
    <source>
        <dbReference type="Google" id="ProtNLM"/>
    </source>
</evidence>
<proteinExistence type="predicted"/>
<dbReference type="EMBL" id="JAAGYU010000133">
    <property type="protein sequence ID" value="NEL78438.1"/>
    <property type="molecule type" value="Genomic_DNA"/>
</dbReference>
<comment type="caution">
    <text evidence="4">The sequence shown here is derived from an EMBL/GenBank/DDBJ whole genome shotgun (WGS) entry which is preliminary data.</text>
</comment>
<evidence type="ECO:0000259" key="3">
    <source>
        <dbReference type="Pfam" id="PF23639"/>
    </source>
</evidence>
<organism evidence="4 5">
    <name type="scientific">Xanthomonas perforans</name>
    <dbReference type="NCBI Taxonomy" id="442694"/>
    <lineage>
        <taxon>Bacteria</taxon>
        <taxon>Pseudomonadati</taxon>
        <taxon>Pseudomonadota</taxon>
        <taxon>Gammaproteobacteria</taxon>
        <taxon>Lysobacterales</taxon>
        <taxon>Lysobacteraceae</taxon>
        <taxon>Xanthomonas</taxon>
    </lineage>
</organism>
<evidence type="ECO:0000313" key="4">
    <source>
        <dbReference type="EMBL" id="NEL78438.1"/>
    </source>
</evidence>
<sequence length="395" mass="44283">MLIAIAKQKPRTKGADMNRIRTAEEEQEYRRKQQHETRLLNETLKGRWDQVLPGLIPGLDLAVERGHQHHITCPFHGGVNDFRIFQDFADTGGAICSCGKWTDGWALLMHARRCTFFEAKKMLVEALGGRFDASILPVRYVKAKDPDEVARKDAFNKKIVQQIWGDALPLTDDRSAPVRRWFYNRQLHEVRGPLNVLRCHPALEYFTERNVTHTGPAMVAMMTDINGRTCGLHRTWITNDGRKANVESVRRLTSSISTHPIEGSAVKFDTEPHPVLMIGEGIESSLAARAIAGYPTWSALNQNQMTKVEVPDYVQAVIVWADRDHNGVGQTAAAELVARLRKAGKKAVCVIPPFAPAPGEKTVDWNDVLRSLGLEEARKLPIVLQVLEPLRASLN</sequence>
<dbReference type="Proteomes" id="UP000471082">
    <property type="component" value="Unassembled WGS sequence"/>
</dbReference>
<dbReference type="CDD" id="cd01029">
    <property type="entry name" value="TOPRIM_primases"/>
    <property type="match status" value="1"/>
</dbReference>
<dbReference type="InterPro" id="IPR055570">
    <property type="entry name" value="DUF7146"/>
</dbReference>
<dbReference type="AlphaFoldDB" id="A0A6P0E4D0"/>
<dbReference type="Pfam" id="PF08273">
    <property type="entry name" value="Zn_Ribbon_Prim"/>
    <property type="match status" value="1"/>
</dbReference>
<dbReference type="SUPFAM" id="SSF57783">
    <property type="entry name" value="Zinc beta-ribbon"/>
    <property type="match status" value="1"/>
</dbReference>
<evidence type="ECO:0000259" key="2">
    <source>
        <dbReference type="Pfam" id="PF13362"/>
    </source>
</evidence>
<accession>A0A6P0E4D0</accession>
<feature type="domain" description="Toprim" evidence="2">
    <location>
        <begin position="276"/>
        <end position="373"/>
    </location>
</feature>
<dbReference type="InterPro" id="IPR013237">
    <property type="entry name" value="Phage_T7_Gp4_N"/>
</dbReference>
<evidence type="ECO:0000259" key="1">
    <source>
        <dbReference type="Pfam" id="PF08273"/>
    </source>
</evidence>
<evidence type="ECO:0000313" key="5">
    <source>
        <dbReference type="Proteomes" id="UP000471082"/>
    </source>
</evidence>
<dbReference type="InterPro" id="IPR034154">
    <property type="entry name" value="TOPRIM_DnaG/twinkle"/>
</dbReference>
<dbReference type="Pfam" id="PF13362">
    <property type="entry name" value="Toprim_3"/>
    <property type="match status" value="1"/>
</dbReference>
<protein>
    <recommendedName>
        <fullName evidence="6">Toprim domain-containing protein</fullName>
    </recommendedName>
</protein>
<dbReference type="GO" id="GO:0008270">
    <property type="term" value="F:zinc ion binding"/>
    <property type="evidence" value="ECO:0007669"/>
    <property type="project" value="InterPro"/>
</dbReference>
<name>A0A6P0E4D0_XANPE</name>
<dbReference type="Pfam" id="PF23639">
    <property type="entry name" value="DUF7146"/>
    <property type="match status" value="1"/>
</dbReference>
<dbReference type="RefSeq" id="WP_128736554.1">
    <property type="nucleotide sequence ID" value="NZ_JAKHGU010000006.1"/>
</dbReference>
<feature type="domain" description="DUF7146" evidence="3">
    <location>
        <begin position="157"/>
        <end position="259"/>
    </location>
</feature>
<feature type="domain" description="DNA primase/helicase Gp4 N-terminal Bacteriophage T7-like" evidence="1">
    <location>
        <begin position="69"/>
        <end position="105"/>
    </location>
</feature>
<reference evidence="4 5" key="1">
    <citation type="submission" date="2019-11" db="EMBL/GenBank/DDBJ databases">
        <title>Genome-resolved metagenomics to study the prevalence of co-infection and intraspecific heterogeneity among plant pathogen metapopulations.</title>
        <authorList>
            <person name="Newberry E."/>
            <person name="Bhandari R."/>
            <person name="Kemble J."/>
            <person name="Sikora E."/>
            <person name="Potnis N."/>
        </authorList>
    </citation>
    <scope>NUCLEOTIDE SEQUENCE [LARGE SCALE GENOMIC DNA]</scope>
    <source>
        <strain evidence="4">Xp_Tom_Tuscaloosa_18b</strain>
    </source>
</reference>
<dbReference type="InterPro" id="IPR006171">
    <property type="entry name" value="TOPRIM_dom"/>
</dbReference>
<gene>
    <name evidence="4" type="ORF">G3W61_19670</name>
</gene>